<accession>A0ABP3SGH5</accession>
<reference evidence="2" key="1">
    <citation type="journal article" date="2019" name="Int. J. Syst. Evol. Microbiol.">
        <title>The Global Catalogue of Microorganisms (GCM) 10K type strain sequencing project: providing services to taxonomists for standard genome sequencing and annotation.</title>
        <authorList>
            <consortium name="The Broad Institute Genomics Platform"/>
            <consortium name="The Broad Institute Genome Sequencing Center for Infectious Disease"/>
            <person name="Wu L."/>
            <person name="Ma J."/>
        </authorList>
    </citation>
    <scope>NUCLEOTIDE SEQUENCE [LARGE SCALE GENOMIC DNA]</scope>
    <source>
        <strain evidence="2">JCM 10671</strain>
    </source>
</reference>
<sequence length="56" mass="6458">MKRPLLVALAVAVPVYARRRYGPTSLRALANREGINTWTAWRRSRLRPARDLGRRA</sequence>
<dbReference type="RefSeq" id="WP_344609113.1">
    <property type="nucleotide sequence ID" value="NZ_BAAAHE010000049.1"/>
</dbReference>
<dbReference type="Proteomes" id="UP001500957">
    <property type="component" value="Unassembled WGS sequence"/>
</dbReference>
<keyword evidence="2" id="KW-1185">Reference proteome</keyword>
<comment type="caution">
    <text evidence="1">The sequence shown here is derived from an EMBL/GenBank/DDBJ whole genome shotgun (WGS) entry which is preliminary data.</text>
</comment>
<organism evidence="1 2">
    <name type="scientific">Sporichthya brevicatena</name>
    <dbReference type="NCBI Taxonomy" id="171442"/>
    <lineage>
        <taxon>Bacteria</taxon>
        <taxon>Bacillati</taxon>
        <taxon>Actinomycetota</taxon>
        <taxon>Actinomycetes</taxon>
        <taxon>Sporichthyales</taxon>
        <taxon>Sporichthyaceae</taxon>
        <taxon>Sporichthya</taxon>
    </lineage>
</organism>
<gene>
    <name evidence="1" type="ORF">GCM10009547_45330</name>
</gene>
<name>A0ABP3SGH5_9ACTN</name>
<protein>
    <submittedName>
        <fullName evidence="1">Uncharacterized protein</fullName>
    </submittedName>
</protein>
<dbReference type="EMBL" id="BAAAHE010000049">
    <property type="protein sequence ID" value="GAA0636051.1"/>
    <property type="molecule type" value="Genomic_DNA"/>
</dbReference>
<evidence type="ECO:0000313" key="2">
    <source>
        <dbReference type="Proteomes" id="UP001500957"/>
    </source>
</evidence>
<evidence type="ECO:0000313" key="1">
    <source>
        <dbReference type="EMBL" id="GAA0636051.1"/>
    </source>
</evidence>
<proteinExistence type="predicted"/>